<dbReference type="SUPFAM" id="SSF75625">
    <property type="entry name" value="YebC-like"/>
    <property type="match status" value="1"/>
</dbReference>
<evidence type="ECO:0008006" key="4">
    <source>
        <dbReference type="Google" id="ProtNLM"/>
    </source>
</evidence>
<dbReference type="AlphaFoldDB" id="A0A099NQG7"/>
<evidence type="ECO:0000313" key="2">
    <source>
        <dbReference type="EMBL" id="KGK34304.1"/>
    </source>
</evidence>
<evidence type="ECO:0000313" key="1">
    <source>
        <dbReference type="EMBL" id="KGK34303.1"/>
    </source>
</evidence>
<reference evidence="2" key="2">
    <citation type="submission" date="2014-08" db="EMBL/GenBank/DDBJ databases">
        <title>Exploiting Issatchenkia orientalis SD108 for Succinic Acid Production.</title>
        <authorList>
            <person name="Xiao H."/>
            <person name="Shao Z."/>
            <person name="Jiang Y."/>
            <person name="Dole S."/>
            <person name="Zhao H."/>
        </authorList>
    </citation>
    <scope>NUCLEOTIDE SEQUENCE [LARGE SCALE GENOMIC DNA]</scope>
    <source>
        <strain evidence="2">SD108</strain>
    </source>
</reference>
<dbReference type="EMBL" id="JQFK01001793">
    <property type="protein sequence ID" value="KGK34304.1"/>
    <property type="molecule type" value="Genomic_DNA"/>
</dbReference>
<feature type="non-terminal residue" evidence="2">
    <location>
        <position position="1"/>
    </location>
</feature>
<protein>
    <recommendedName>
        <fullName evidence="4">YebC/PmpR family DNA-binding transcriptional regulator</fullName>
    </recommendedName>
</protein>
<proteinExistence type="predicted"/>
<dbReference type="Proteomes" id="UP000029867">
    <property type="component" value="Unassembled WGS sequence"/>
</dbReference>
<evidence type="ECO:0000313" key="3">
    <source>
        <dbReference type="Proteomes" id="UP000029867"/>
    </source>
</evidence>
<accession>A0A099NQG7</accession>
<dbReference type="InterPro" id="IPR029072">
    <property type="entry name" value="YebC-like"/>
</dbReference>
<dbReference type="EMBL" id="JQFK01001794">
    <property type="protein sequence ID" value="KGK34303.1"/>
    <property type="molecule type" value="Genomic_DNA"/>
</dbReference>
<name>A0A099NQG7_PICKU</name>
<reference evidence="3" key="1">
    <citation type="journal article" date="2014" name="Microb. Cell Fact.">
        <title>Exploiting Issatchenkia orientalis SD108 for succinic acid production.</title>
        <authorList>
            <person name="Xiao H."/>
            <person name="Shao Z."/>
            <person name="Jiang Y."/>
            <person name="Dole S."/>
            <person name="Zhao H."/>
        </authorList>
    </citation>
    <scope>NUCLEOTIDE SEQUENCE [LARGE SCALE GENOMIC DNA]</scope>
    <source>
        <strain evidence="3">SD108</strain>
    </source>
</reference>
<organism evidence="2 3">
    <name type="scientific">Pichia kudriavzevii</name>
    <name type="common">Yeast</name>
    <name type="synonym">Issatchenkia orientalis</name>
    <dbReference type="NCBI Taxonomy" id="4909"/>
    <lineage>
        <taxon>Eukaryota</taxon>
        <taxon>Fungi</taxon>
        <taxon>Dikarya</taxon>
        <taxon>Ascomycota</taxon>
        <taxon>Saccharomycotina</taxon>
        <taxon>Pichiomycetes</taxon>
        <taxon>Pichiales</taxon>
        <taxon>Pichiaceae</taxon>
        <taxon>Pichia</taxon>
    </lineage>
</organism>
<sequence length="37" mass="4355">TMVTIEDPDTMRSFEKFMALLDDIEDISQVYTNLKED</sequence>
<comment type="caution">
    <text evidence="2">The sequence shown here is derived from an EMBL/GenBank/DDBJ whole genome shotgun (WGS) entry which is preliminary data.</text>
</comment>
<gene>
    <name evidence="2" type="ORF">JL09_g6549</name>
    <name evidence="1" type="ORF">JL09_g6550</name>
</gene>
<dbReference type="HOGENOM" id="CLU_3353516_0_0_1"/>